<dbReference type="PaxDb" id="39947-A0A0P0XE94"/>
<evidence type="ECO:0000256" key="2">
    <source>
        <dbReference type="SAM" id="SignalP"/>
    </source>
</evidence>
<feature type="compositionally biased region" description="Pro residues" evidence="1">
    <location>
        <begin position="111"/>
        <end position="120"/>
    </location>
</feature>
<dbReference type="InParanoid" id="A0A0P0XE94"/>
<evidence type="ECO:0000256" key="1">
    <source>
        <dbReference type="SAM" id="MobiDB-lite"/>
    </source>
</evidence>
<protein>
    <submittedName>
        <fullName evidence="3">Os08g0266250 protein</fullName>
    </submittedName>
</protein>
<reference evidence="3 4" key="3">
    <citation type="journal article" date="2013" name="Rice">
        <title>Improvement of the Oryza sativa Nipponbare reference genome using next generation sequence and optical map data.</title>
        <authorList>
            <person name="Kawahara Y."/>
            <person name="de la Bastide M."/>
            <person name="Hamilton J.P."/>
            <person name="Kanamori H."/>
            <person name="McCombie W.R."/>
            <person name="Ouyang S."/>
            <person name="Schwartz D.C."/>
            <person name="Tanaka T."/>
            <person name="Wu J."/>
            <person name="Zhou S."/>
            <person name="Childs K.L."/>
            <person name="Davidson R.M."/>
            <person name="Lin H."/>
            <person name="Quesada-Ocampo L."/>
            <person name="Vaillancourt B."/>
            <person name="Sakai H."/>
            <person name="Lee S.S."/>
            <person name="Kim J."/>
            <person name="Numa H."/>
            <person name="Itoh T."/>
            <person name="Buell C.R."/>
            <person name="Matsumoto T."/>
        </authorList>
    </citation>
    <scope>NUCLEOTIDE SEQUENCE [LARGE SCALE GENOMIC DNA]</scope>
    <source>
        <strain evidence="4">cv. Nipponbare</strain>
    </source>
</reference>
<reference evidence="4" key="1">
    <citation type="journal article" date="2005" name="Nature">
        <title>The map-based sequence of the rice genome.</title>
        <authorList>
            <consortium name="International rice genome sequencing project (IRGSP)"/>
            <person name="Matsumoto T."/>
            <person name="Wu J."/>
            <person name="Kanamori H."/>
            <person name="Katayose Y."/>
            <person name="Fujisawa M."/>
            <person name="Namiki N."/>
            <person name="Mizuno H."/>
            <person name="Yamamoto K."/>
            <person name="Antonio B.A."/>
            <person name="Baba T."/>
            <person name="Sakata K."/>
            <person name="Nagamura Y."/>
            <person name="Aoki H."/>
            <person name="Arikawa K."/>
            <person name="Arita K."/>
            <person name="Bito T."/>
            <person name="Chiden Y."/>
            <person name="Fujitsuka N."/>
            <person name="Fukunaka R."/>
            <person name="Hamada M."/>
            <person name="Harada C."/>
            <person name="Hayashi A."/>
            <person name="Hijishita S."/>
            <person name="Honda M."/>
            <person name="Hosokawa S."/>
            <person name="Ichikawa Y."/>
            <person name="Idonuma A."/>
            <person name="Iijima M."/>
            <person name="Ikeda M."/>
            <person name="Ikeno M."/>
            <person name="Ito K."/>
            <person name="Ito S."/>
            <person name="Ito T."/>
            <person name="Ito Y."/>
            <person name="Ito Y."/>
            <person name="Iwabuchi A."/>
            <person name="Kamiya K."/>
            <person name="Karasawa W."/>
            <person name="Kurita K."/>
            <person name="Katagiri S."/>
            <person name="Kikuta A."/>
            <person name="Kobayashi H."/>
            <person name="Kobayashi N."/>
            <person name="Machita K."/>
            <person name="Maehara T."/>
            <person name="Masukawa M."/>
            <person name="Mizubayashi T."/>
            <person name="Mukai Y."/>
            <person name="Nagasaki H."/>
            <person name="Nagata Y."/>
            <person name="Naito S."/>
            <person name="Nakashima M."/>
            <person name="Nakama Y."/>
            <person name="Nakamichi Y."/>
            <person name="Nakamura M."/>
            <person name="Meguro A."/>
            <person name="Negishi M."/>
            <person name="Ohta I."/>
            <person name="Ohta T."/>
            <person name="Okamoto M."/>
            <person name="Ono N."/>
            <person name="Saji S."/>
            <person name="Sakaguchi M."/>
            <person name="Sakai K."/>
            <person name="Shibata M."/>
            <person name="Shimokawa T."/>
            <person name="Song J."/>
            <person name="Takazaki Y."/>
            <person name="Terasawa K."/>
            <person name="Tsugane M."/>
            <person name="Tsuji K."/>
            <person name="Ueda S."/>
            <person name="Waki K."/>
            <person name="Yamagata H."/>
            <person name="Yamamoto M."/>
            <person name="Yamamoto S."/>
            <person name="Yamane H."/>
            <person name="Yoshiki S."/>
            <person name="Yoshihara R."/>
            <person name="Yukawa K."/>
            <person name="Zhong H."/>
            <person name="Yano M."/>
            <person name="Yuan Q."/>
            <person name="Ouyang S."/>
            <person name="Liu J."/>
            <person name="Jones K.M."/>
            <person name="Gansberger K."/>
            <person name="Moffat K."/>
            <person name="Hill J."/>
            <person name="Bera J."/>
            <person name="Fadrosh D."/>
            <person name="Jin S."/>
            <person name="Johri S."/>
            <person name="Kim M."/>
            <person name="Overton L."/>
            <person name="Reardon M."/>
            <person name="Tsitrin T."/>
            <person name="Vuong H."/>
            <person name="Weaver B."/>
            <person name="Ciecko A."/>
            <person name="Tallon L."/>
            <person name="Jackson J."/>
            <person name="Pai G."/>
            <person name="Aken S.V."/>
            <person name="Utterback T."/>
            <person name="Reidmuller S."/>
            <person name="Feldblyum T."/>
            <person name="Hsiao J."/>
            <person name="Zismann V."/>
            <person name="Iobst S."/>
            <person name="de Vazeille A.R."/>
            <person name="Buell C.R."/>
            <person name="Ying K."/>
            <person name="Li Y."/>
            <person name="Lu T."/>
            <person name="Huang Y."/>
            <person name="Zhao Q."/>
            <person name="Feng Q."/>
            <person name="Zhang L."/>
            <person name="Zhu J."/>
            <person name="Weng Q."/>
            <person name="Mu J."/>
            <person name="Lu Y."/>
            <person name="Fan D."/>
            <person name="Liu Y."/>
            <person name="Guan J."/>
            <person name="Zhang Y."/>
            <person name="Yu S."/>
            <person name="Liu X."/>
            <person name="Zhang Y."/>
            <person name="Hong G."/>
            <person name="Han B."/>
            <person name="Choisne N."/>
            <person name="Demange N."/>
            <person name="Orjeda G."/>
            <person name="Samain S."/>
            <person name="Cattolico L."/>
            <person name="Pelletier E."/>
            <person name="Couloux A."/>
            <person name="Segurens B."/>
            <person name="Wincker P."/>
            <person name="D'Hont A."/>
            <person name="Scarpelli C."/>
            <person name="Weissenbach J."/>
            <person name="Salanoubat M."/>
            <person name="Quetier F."/>
            <person name="Yu Y."/>
            <person name="Kim H.R."/>
            <person name="Rambo T."/>
            <person name="Currie J."/>
            <person name="Collura K."/>
            <person name="Luo M."/>
            <person name="Yang T."/>
            <person name="Ammiraju J.S.S."/>
            <person name="Engler F."/>
            <person name="Soderlund C."/>
            <person name="Wing R.A."/>
            <person name="Palmer L.E."/>
            <person name="de la Bastide M."/>
            <person name="Spiegel L."/>
            <person name="Nascimento L."/>
            <person name="Zutavern T."/>
            <person name="O'Shaughnessy A."/>
            <person name="Dike S."/>
            <person name="Dedhia N."/>
            <person name="Preston R."/>
            <person name="Balija V."/>
            <person name="McCombie W.R."/>
            <person name="Chow T."/>
            <person name="Chen H."/>
            <person name="Chung M."/>
            <person name="Chen C."/>
            <person name="Shaw J."/>
            <person name="Wu H."/>
            <person name="Hsiao K."/>
            <person name="Chao Y."/>
            <person name="Chu M."/>
            <person name="Cheng C."/>
            <person name="Hour A."/>
            <person name="Lee P."/>
            <person name="Lin S."/>
            <person name="Lin Y."/>
            <person name="Liou J."/>
            <person name="Liu S."/>
            <person name="Hsing Y."/>
            <person name="Raghuvanshi S."/>
            <person name="Mohanty A."/>
            <person name="Bharti A.K."/>
            <person name="Gaur A."/>
            <person name="Gupta V."/>
            <person name="Kumar D."/>
            <person name="Ravi V."/>
            <person name="Vij S."/>
            <person name="Kapur A."/>
            <person name="Khurana P."/>
            <person name="Khurana P."/>
            <person name="Khurana J.P."/>
            <person name="Tyagi A.K."/>
            <person name="Gaikwad K."/>
            <person name="Singh A."/>
            <person name="Dalal V."/>
            <person name="Srivastava S."/>
            <person name="Dixit A."/>
            <person name="Pal A.K."/>
            <person name="Ghazi I.A."/>
            <person name="Yadav M."/>
            <person name="Pandit A."/>
            <person name="Bhargava A."/>
            <person name="Sureshbabu K."/>
            <person name="Batra K."/>
            <person name="Sharma T.R."/>
            <person name="Mohapatra T."/>
            <person name="Singh N.K."/>
            <person name="Messing J."/>
            <person name="Nelson A.B."/>
            <person name="Fuks G."/>
            <person name="Kavchok S."/>
            <person name="Keizer G."/>
            <person name="Linton E."/>
            <person name="Llaca V."/>
            <person name="Song R."/>
            <person name="Tanyolac B."/>
            <person name="Young S."/>
            <person name="Ho-Il K."/>
            <person name="Hahn J.H."/>
            <person name="Sangsakoo G."/>
            <person name="Vanavichit A."/>
            <person name="de Mattos Luiz.A.T."/>
            <person name="Zimmer P.D."/>
            <person name="Malone G."/>
            <person name="Dellagostin O."/>
            <person name="de Oliveira A.C."/>
            <person name="Bevan M."/>
            <person name="Bancroft I."/>
            <person name="Minx P."/>
            <person name="Cordum H."/>
            <person name="Wilson R."/>
            <person name="Cheng Z."/>
            <person name="Jin W."/>
            <person name="Jiang J."/>
            <person name="Leong S.A."/>
            <person name="Iwama H."/>
            <person name="Gojobori T."/>
            <person name="Itoh T."/>
            <person name="Niimura Y."/>
            <person name="Fujii Y."/>
            <person name="Habara T."/>
            <person name="Sakai H."/>
            <person name="Sato Y."/>
            <person name="Wilson G."/>
            <person name="Kumar K."/>
            <person name="McCouch S."/>
            <person name="Juretic N."/>
            <person name="Hoen D."/>
            <person name="Wright S."/>
            <person name="Bruskiewich R."/>
            <person name="Bureau T."/>
            <person name="Miyao A."/>
            <person name="Hirochika H."/>
            <person name="Nishikawa T."/>
            <person name="Kadowaki K."/>
            <person name="Sugiura M."/>
            <person name="Burr B."/>
            <person name="Sasaki T."/>
        </authorList>
    </citation>
    <scope>NUCLEOTIDE SEQUENCE [LARGE SCALE GENOMIC DNA]</scope>
    <source>
        <strain evidence="4">cv. Nipponbare</strain>
    </source>
</reference>
<reference evidence="3 4" key="2">
    <citation type="journal article" date="2013" name="Plant Cell Physiol.">
        <title>Rice Annotation Project Database (RAP-DB): an integrative and interactive database for rice genomics.</title>
        <authorList>
            <person name="Sakai H."/>
            <person name="Lee S.S."/>
            <person name="Tanaka T."/>
            <person name="Numa H."/>
            <person name="Kim J."/>
            <person name="Kawahara Y."/>
            <person name="Wakimoto H."/>
            <person name="Yang C.C."/>
            <person name="Iwamoto M."/>
            <person name="Abe T."/>
            <person name="Yamada Y."/>
            <person name="Muto A."/>
            <person name="Inokuchi H."/>
            <person name="Ikemura T."/>
            <person name="Matsumoto T."/>
            <person name="Sasaki T."/>
            <person name="Itoh T."/>
        </authorList>
    </citation>
    <scope>NUCLEOTIDE SEQUENCE [LARGE SCALE GENOMIC DNA]</scope>
    <source>
        <strain evidence="4">cv. Nipponbare</strain>
    </source>
</reference>
<dbReference type="AlphaFoldDB" id="A0A0P0XE94"/>
<dbReference type="EMBL" id="AP014964">
    <property type="protein sequence ID" value="BAT04624.1"/>
    <property type="molecule type" value="Genomic_DNA"/>
</dbReference>
<name>A0A0P0XE94_ORYSJ</name>
<sequence>MTPAGNLTVTSSRIAAPFLLLLLLLSLSGRPAAVHFVLDLAGGGELFSLPAVAGAWAREDELEEDGEGSGAAPHGPLLPPPPAPARTPLLPRRLRPPAVPRAIASPACARPQPPPPPVLKPPLSSSTCLHPPPNRCCA</sequence>
<evidence type="ECO:0000313" key="3">
    <source>
        <dbReference type="EMBL" id="BAT04624.1"/>
    </source>
</evidence>
<evidence type="ECO:0000313" key="4">
    <source>
        <dbReference type="Proteomes" id="UP000059680"/>
    </source>
</evidence>
<feature type="signal peptide" evidence="2">
    <location>
        <begin position="1"/>
        <end position="33"/>
    </location>
</feature>
<keyword evidence="4" id="KW-1185">Reference proteome</keyword>
<accession>A0A0P0XE94</accession>
<feature type="compositionally biased region" description="Pro residues" evidence="1">
    <location>
        <begin position="76"/>
        <end position="85"/>
    </location>
</feature>
<organism evidence="3 4">
    <name type="scientific">Oryza sativa subsp. japonica</name>
    <name type="common">Rice</name>
    <dbReference type="NCBI Taxonomy" id="39947"/>
    <lineage>
        <taxon>Eukaryota</taxon>
        <taxon>Viridiplantae</taxon>
        <taxon>Streptophyta</taxon>
        <taxon>Embryophyta</taxon>
        <taxon>Tracheophyta</taxon>
        <taxon>Spermatophyta</taxon>
        <taxon>Magnoliopsida</taxon>
        <taxon>Liliopsida</taxon>
        <taxon>Poales</taxon>
        <taxon>Poaceae</taxon>
        <taxon>BOP clade</taxon>
        <taxon>Oryzoideae</taxon>
        <taxon>Oryzeae</taxon>
        <taxon>Oryzinae</taxon>
        <taxon>Oryza</taxon>
        <taxon>Oryza sativa</taxon>
    </lineage>
</organism>
<dbReference type="Proteomes" id="UP000059680">
    <property type="component" value="Chromosome 8"/>
</dbReference>
<feature type="region of interest" description="Disordered" evidence="1">
    <location>
        <begin position="58"/>
        <end position="138"/>
    </location>
</feature>
<feature type="chain" id="PRO_5006057065" evidence="2">
    <location>
        <begin position="34"/>
        <end position="138"/>
    </location>
</feature>
<feature type="compositionally biased region" description="Low complexity" evidence="1">
    <location>
        <begin position="100"/>
        <end position="110"/>
    </location>
</feature>
<keyword evidence="2" id="KW-0732">Signal</keyword>
<proteinExistence type="predicted"/>
<gene>
    <name evidence="3" type="ordered locus">Os08g0266250</name>
    <name evidence="3" type="ORF">OSNPB_080266250</name>
</gene>